<keyword evidence="9" id="KW-1185">Reference proteome</keyword>
<comment type="pathway">
    <text evidence="2">Protein modification; protein sumoylation.</text>
</comment>
<dbReference type="Proteomes" id="UP000189580">
    <property type="component" value="Chromosome a"/>
</dbReference>
<protein>
    <recommendedName>
        <fullName evidence="6">Ubiquitin-like 1-activating enzyme E1A</fullName>
    </recommendedName>
</protein>
<organism evidence="8 9">
    <name type="scientific">Sugiyamaella lignohabitans</name>
    <dbReference type="NCBI Taxonomy" id="796027"/>
    <lineage>
        <taxon>Eukaryota</taxon>
        <taxon>Fungi</taxon>
        <taxon>Dikarya</taxon>
        <taxon>Ascomycota</taxon>
        <taxon>Saccharomycotina</taxon>
        <taxon>Dipodascomycetes</taxon>
        <taxon>Dipodascales</taxon>
        <taxon>Trichomonascaceae</taxon>
        <taxon>Sugiyamaella</taxon>
    </lineage>
</organism>
<evidence type="ECO:0000259" key="7">
    <source>
        <dbReference type="Pfam" id="PF00899"/>
    </source>
</evidence>
<dbReference type="Pfam" id="PF00899">
    <property type="entry name" value="ThiF"/>
    <property type="match status" value="1"/>
</dbReference>
<dbReference type="GO" id="GO:0031510">
    <property type="term" value="C:SUMO activating enzyme complex"/>
    <property type="evidence" value="ECO:0007669"/>
    <property type="project" value="EnsemblFungi"/>
</dbReference>
<dbReference type="Gene3D" id="3.40.50.720">
    <property type="entry name" value="NAD(P)-binding Rossmann-like Domain"/>
    <property type="match status" value="1"/>
</dbReference>
<evidence type="ECO:0000256" key="3">
    <source>
        <dbReference type="ARBA" id="ARBA00005673"/>
    </source>
</evidence>
<accession>A0A167CYY0</accession>
<dbReference type="GO" id="GO:0019948">
    <property type="term" value="F:SUMO activating enzyme activity"/>
    <property type="evidence" value="ECO:0007669"/>
    <property type="project" value="EnsemblFungi"/>
</dbReference>
<dbReference type="InterPro" id="IPR000594">
    <property type="entry name" value="ThiF_NAD_FAD-bd"/>
</dbReference>
<dbReference type="PANTHER" id="PTHR10953:SF162">
    <property type="entry name" value="SUMO-ACTIVATING ENZYME SUBUNIT 1"/>
    <property type="match status" value="1"/>
</dbReference>
<evidence type="ECO:0000256" key="4">
    <source>
        <dbReference type="ARBA" id="ARBA00022786"/>
    </source>
</evidence>
<dbReference type="GeneID" id="30037438"/>
<dbReference type="EMBL" id="CP014501">
    <property type="protein sequence ID" value="ANB12273.1"/>
    <property type="molecule type" value="Genomic_DNA"/>
</dbReference>
<reference evidence="8 9" key="1">
    <citation type="submission" date="2016-02" db="EMBL/GenBank/DDBJ databases">
        <title>Complete genome sequence and transcriptome regulation of the pentose utilising yeast Sugiyamaella lignohabitans.</title>
        <authorList>
            <person name="Bellasio M."/>
            <person name="Peymann A."/>
            <person name="Valli M."/>
            <person name="Sipitzky M."/>
            <person name="Graf A."/>
            <person name="Sauer M."/>
            <person name="Marx H."/>
            <person name="Mattanovich D."/>
        </authorList>
    </citation>
    <scope>NUCLEOTIDE SEQUENCE [LARGE SCALE GENOMIC DNA]</scope>
    <source>
        <strain evidence="8 9">CBS 10342</strain>
    </source>
</reference>
<comment type="subcellular location">
    <subcellularLocation>
        <location evidence="1">Nucleus</location>
    </subcellularLocation>
</comment>
<keyword evidence="5" id="KW-0539">Nucleus</keyword>
<dbReference type="GO" id="GO:0016925">
    <property type="term" value="P:protein sumoylation"/>
    <property type="evidence" value="ECO:0007669"/>
    <property type="project" value="EnsemblFungi"/>
</dbReference>
<dbReference type="PRINTS" id="PR01849">
    <property type="entry name" value="UBIQUITINACT"/>
</dbReference>
<dbReference type="SUPFAM" id="SSF69572">
    <property type="entry name" value="Activating enzymes of the ubiquitin-like proteins"/>
    <property type="match status" value="1"/>
</dbReference>
<comment type="similarity">
    <text evidence="3">Belongs to the ubiquitin-activating E1 family.</text>
</comment>
<proteinExistence type="inferred from homology"/>
<sequence>MRNSKILVIGVSAATNEVVKNLVLAGVGSLTILDEKEVRARDLGAQFFIDETDVGKKIAEAVKFRVQRLNPRVGLEIVTASLEEKLASEGGEQWVQGFDVVVASNLDYHQLARVNGLTRAAHKSFYATQLFGLFGYVFTDLVQHTFTTEKEKSNIATVVGPETKTRSVIKVETRKDGPKYLETITKSEVYKPFTDIVADPLFAAKYTARKLLKVSTLLPIILGYWQLQLQSSSNKNNDEEGAHQQSTLIDETSLYEAAVDKARQLGIPAAVVKPDTVHTFVSSLDTELSPVAAVIGGILAQDVLNVLGQKEQPIQNLFIFSGASSEGPIYTV</sequence>
<dbReference type="GO" id="GO:0005829">
    <property type="term" value="C:cytosol"/>
    <property type="evidence" value="ECO:0007669"/>
    <property type="project" value="EnsemblFungi"/>
</dbReference>
<evidence type="ECO:0000256" key="5">
    <source>
        <dbReference type="ARBA" id="ARBA00023242"/>
    </source>
</evidence>
<dbReference type="AlphaFoldDB" id="A0A167CYY0"/>
<evidence type="ECO:0000256" key="2">
    <source>
        <dbReference type="ARBA" id="ARBA00004718"/>
    </source>
</evidence>
<dbReference type="PANTHER" id="PTHR10953">
    <property type="entry name" value="UBIQUITIN-ACTIVATING ENZYME E1"/>
    <property type="match status" value="1"/>
</dbReference>
<feature type="domain" description="THIF-type NAD/FAD binding fold" evidence="7">
    <location>
        <begin position="2"/>
        <end position="324"/>
    </location>
</feature>
<dbReference type="OrthoDB" id="1708823at2759"/>
<dbReference type="KEGG" id="slb:AWJ20_522"/>
<name>A0A167CYY0_9ASCO</name>
<dbReference type="InterPro" id="IPR000011">
    <property type="entry name" value="UBQ/SUMO-activ_enz_E1-like"/>
</dbReference>
<dbReference type="InterPro" id="IPR035985">
    <property type="entry name" value="Ubiquitin-activating_enz"/>
</dbReference>
<evidence type="ECO:0000256" key="6">
    <source>
        <dbReference type="ARBA" id="ARBA00044354"/>
    </source>
</evidence>
<dbReference type="InterPro" id="IPR045886">
    <property type="entry name" value="ThiF/MoeB/HesA"/>
</dbReference>
<dbReference type="RefSeq" id="XP_018734750.1">
    <property type="nucleotide sequence ID" value="XM_018882349.1"/>
</dbReference>
<evidence type="ECO:0000256" key="1">
    <source>
        <dbReference type="ARBA" id="ARBA00004123"/>
    </source>
</evidence>
<keyword evidence="4" id="KW-0833">Ubl conjugation pathway</keyword>
<evidence type="ECO:0000313" key="9">
    <source>
        <dbReference type="Proteomes" id="UP000189580"/>
    </source>
</evidence>
<gene>
    <name evidence="8" type="primary">AOS1</name>
    <name evidence="8" type="ORF">AWJ20_522</name>
</gene>
<evidence type="ECO:0000313" key="8">
    <source>
        <dbReference type="EMBL" id="ANB12273.1"/>
    </source>
</evidence>